<dbReference type="AlphaFoldDB" id="A0A917Y757"/>
<accession>A0A917Y757</accession>
<organism evidence="1 2">
    <name type="scientific">Streptomyces albiflavescens</name>
    <dbReference type="NCBI Taxonomy" id="1623582"/>
    <lineage>
        <taxon>Bacteria</taxon>
        <taxon>Bacillati</taxon>
        <taxon>Actinomycetota</taxon>
        <taxon>Actinomycetes</taxon>
        <taxon>Kitasatosporales</taxon>
        <taxon>Streptomycetaceae</taxon>
        <taxon>Streptomyces</taxon>
    </lineage>
</organism>
<sequence length="79" mass="9320">MRRQYELMATVDGTHEEAVTRFGEFVRLYRPKHPLYPVRMRRYRTGDGWMVIGDGSAGGVFTYHFLLTELEWDSGQITY</sequence>
<evidence type="ECO:0000313" key="2">
    <source>
        <dbReference type="Proteomes" id="UP000600365"/>
    </source>
</evidence>
<gene>
    <name evidence="1" type="ORF">GCM10011579_048850</name>
</gene>
<keyword evidence="2" id="KW-1185">Reference proteome</keyword>
<comment type="caution">
    <text evidence="1">The sequence shown here is derived from an EMBL/GenBank/DDBJ whole genome shotgun (WGS) entry which is preliminary data.</text>
</comment>
<dbReference type="RefSeq" id="WP_189188203.1">
    <property type="nucleotide sequence ID" value="NZ_BMMM01000009.1"/>
</dbReference>
<reference evidence="1 2" key="1">
    <citation type="journal article" date="2014" name="Int. J. Syst. Evol. Microbiol.">
        <title>Complete genome sequence of Corynebacterium casei LMG S-19264T (=DSM 44701T), isolated from a smear-ripened cheese.</title>
        <authorList>
            <consortium name="US DOE Joint Genome Institute (JGI-PGF)"/>
            <person name="Walter F."/>
            <person name="Albersmeier A."/>
            <person name="Kalinowski J."/>
            <person name="Ruckert C."/>
        </authorList>
    </citation>
    <scope>NUCLEOTIDE SEQUENCE [LARGE SCALE GENOMIC DNA]</scope>
    <source>
        <strain evidence="1 2">CGMCC 4.7111</strain>
    </source>
</reference>
<proteinExistence type="predicted"/>
<name>A0A917Y757_9ACTN</name>
<protein>
    <submittedName>
        <fullName evidence="1">Uncharacterized protein</fullName>
    </submittedName>
</protein>
<evidence type="ECO:0000313" key="1">
    <source>
        <dbReference type="EMBL" id="GGN72057.1"/>
    </source>
</evidence>
<dbReference type="Proteomes" id="UP000600365">
    <property type="component" value="Unassembled WGS sequence"/>
</dbReference>
<dbReference type="EMBL" id="BMMM01000009">
    <property type="protein sequence ID" value="GGN72057.1"/>
    <property type="molecule type" value="Genomic_DNA"/>
</dbReference>